<evidence type="ECO:0000313" key="3">
    <source>
        <dbReference type="Proteomes" id="UP000799779"/>
    </source>
</evidence>
<feature type="region of interest" description="Disordered" evidence="1">
    <location>
        <begin position="123"/>
        <end position="215"/>
    </location>
</feature>
<keyword evidence="3" id="KW-1185">Reference proteome</keyword>
<gene>
    <name evidence="2" type="ORF">P154DRAFT_540816</name>
</gene>
<dbReference type="AlphaFoldDB" id="A0A6A5VVD2"/>
<protein>
    <submittedName>
        <fullName evidence="2">Uncharacterized protein</fullName>
    </submittedName>
</protein>
<dbReference type="Proteomes" id="UP000799779">
    <property type="component" value="Unassembled WGS sequence"/>
</dbReference>
<feature type="region of interest" description="Disordered" evidence="1">
    <location>
        <begin position="68"/>
        <end position="101"/>
    </location>
</feature>
<evidence type="ECO:0000313" key="2">
    <source>
        <dbReference type="EMBL" id="KAF1992944.1"/>
    </source>
</evidence>
<accession>A0A6A5VVD2</accession>
<sequence>MARDWYNCCRGDVRQLGESVVKPPTDKRDVRSLCEKGVVECQVQVDLKQEARATPILLIPISNQVSAIHSDTPRPRGSPKSTFQRRGARSGAGSLTVEPPQKRIGHAALRSQKFSQQELHRFQAVPLHKKTPGQSLTLMPPAQRLDPIRDNAAKQPSKLSTAMDLPPHKDSGDDDLLGPSPDNSEDEGEPSRTLGGRRLPRAETQDLDGNLWETR</sequence>
<evidence type="ECO:0000256" key="1">
    <source>
        <dbReference type="SAM" id="MobiDB-lite"/>
    </source>
</evidence>
<dbReference type="EMBL" id="ML977748">
    <property type="protein sequence ID" value="KAF1992944.1"/>
    <property type="molecule type" value="Genomic_DNA"/>
</dbReference>
<reference evidence="2" key="1">
    <citation type="journal article" date="2020" name="Stud. Mycol.">
        <title>101 Dothideomycetes genomes: a test case for predicting lifestyles and emergence of pathogens.</title>
        <authorList>
            <person name="Haridas S."/>
            <person name="Albert R."/>
            <person name="Binder M."/>
            <person name="Bloem J."/>
            <person name="Labutti K."/>
            <person name="Salamov A."/>
            <person name="Andreopoulos B."/>
            <person name="Baker S."/>
            <person name="Barry K."/>
            <person name="Bills G."/>
            <person name="Bluhm B."/>
            <person name="Cannon C."/>
            <person name="Castanera R."/>
            <person name="Culley D."/>
            <person name="Daum C."/>
            <person name="Ezra D."/>
            <person name="Gonzalez J."/>
            <person name="Henrissat B."/>
            <person name="Kuo A."/>
            <person name="Liang C."/>
            <person name="Lipzen A."/>
            <person name="Lutzoni F."/>
            <person name="Magnuson J."/>
            <person name="Mondo S."/>
            <person name="Nolan M."/>
            <person name="Ohm R."/>
            <person name="Pangilinan J."/>
            <person name="Park H.-J."/>
            <person name="Ramirez L."/>
            <person name="Alfaro M."/>
            <person name="Sun H."/>
            <person name="Tritt A."/>
            <person name="Yoshinaga Y."/>
            <person name="Zwiers L.-H."/>
            <person name="Turgeon B."/>
            <person name="Goodwin S."/>
            <person name="Spatafora J."/>
            <person name="Crous P."/>
            <person name="Grigoriev I."/>
        </authorList>
    </citation>
    <scope>NUCLEOTIDE SEQUENCE</scope>
    <source>
        <strain evidence="2">CBS 123094</strain>
    </source>
</reference>
<organism evidence="2 3">
    <name type="scientific">Amniculicola lignicola CBS 123094</name>
    <dbReference type="NCBI Taxonomy" id="1392246"/>
    <lineage>
        <taxon>Eukaryota</taxon>
        <taxon>Fungi</taxon>
        <taxon>Dikarya</taxon>
        <taxon>Ascomycota</taxon>
        <taxon>Pezizomycotina</taxon>
        <taxon>Dothideomycetes</taxon>
        <taxon>Pleosporomycetidae</taxon>
        <taxon>Pleosporales</taxon>
        <taxon>Amniculicolaceae</taxon>
        <taxon>Amniculicola</taxon>
    </lineage>
</organism>
<proteinExistence type="predicted"/>
<name>A0A6A5VVD2_9PLEO</name>